<dbReference type="Proteomes" id="UP000249645">
    <property type="component" value="Unassembled WGS sequence"/>
</dbReference>
<dbReference type="PANTHER" id="PTHR12589">
    <property type="entry name" value="PYRUVOYL TETRAHYDROBIOPTERIN SYNTHASE"/>
    <property type="match status" value="1"/>
</dbReference>
<evidence type="ECO:0000313" key="11">
    <source>
        <dbReference type="EMBL" id="PZP52562.1"/>
    </source>
</evidence>
<evidence type="ECO:0000256" key="8">
    <source>
        <dbReference type="PIRNR" id="PIRNR006113"/>
    </source>
</evidence>
<dbReference type="GO" id="GO:0008616">
    <property type="term" value="P:tRNA queuosine(34) biosynthetic process"/>
    <property type="evidence" value="ECO:0007669"/>
    <property type="project" value="UniProtKB-KW"/>
</dbReference>
<keyword evidence="4 8" id="KW-0479">Metal-binding</keyword>
<evidence type="ECO:0000256" key="4">
    <source>
        <dbReference type="ARBA" id="ARBA00022723"/>
    </source>
</evidence>
<evidence type="ECO:0000256" key="2">
    <source>
        <dbReference type="ARBA" id="ARBA00008900"/>
    </source>
</evidence>
<dbReference type="EC" id="4.-.-.-" evidence="8"/>
<feature type="binding site" evidence="10">
    <location>
        <position position="45"/>
    </location>
    <ligand>
        <name>Zn(2+)</name>
        <dbReference type="ChEBI" id="CHEBI:29105"/>
    </ligand>
</feature>
<comment type="catalytic activity">
    <reaction evidence="7 8">
        <text>7,8-dihydroneopterin 3'-triphosphate + H2O = 6-carboxy-5,6,7,8-tetrahydropterin + triphosphate + acetaldehyde + 2 H(+)</text>
        <dbReference type="Rhea" id="RHEA:27966"/>
        <dbReference type="ChEBI" id="CHEBI:15343"/>
        <dbReference type="ChEBI" id="CHEBI:15377"/>
        <dbReference type="ChEBI" id="CHEBI:15378"/>
        <dbReference type="ChEBI" id="CHEBI:18036"/>
        <dbReference type="ChEBI" id="CHEBI:58462"/>
        <dbReference type="ChEBI" id="CHEBI:61032"/>
        <dbReference type="EC" id="4.1.2.50"/>
    </reaction>
</comment>
<feature type="binding site" evidence="10">
    <location>
        <position position="18"/>
    </location>
    <ligand>
        <name>Zn(2+)</name>
        <dbReference type="ChEBI" id="CHEBI:29105"/>
    </ligand>
</feature>
<feature type="active site" description="Proton acceptor" evidence="9">
    <location>
        <position position="37"/>
    </location>
</feature>
<dbReference type="SUPFAM" id="SSF55620">
    <property type="entry name" value="Tetrahydrobiopterin biosynthesis enzymes-like"/>
    <property type="match status" value="1"/>
</dbReference>
<dbReference type="GO" id="GO:0046872">
    <property type="term" value="F:metal ion binding"/>
    <property type="evidence" value="ECO:0007669"/>
    <property type="project" value="UniProtKB-KW"/>
</dbReference>
<feature type="active site" description="Charge relay system" evidence="9">
    <location>
        <position position="84"/>
    </location>
</feature>
<dbReference type="Gene3D" id="3.30.479.10">
    <property type="entry name" value="6-pyruvoyl tetrahydropterin synthase/QueD"/>
    <property type="match status" value="1"/>
</dbReference>
<dbReference type="EMBL" id="QFOI01000003">
    <property type="protein sequence ID" value="PZP52562.1"/>
    <property type="molecule type" value="Genomic_DNA"/>
</dbReference>
<evidence type="ECO:0000256" key="6">
    <source>
        <dbReference type="ARBA" id="ARBA00023239"/>
    </source>
</evidence>
<keyword evidence="5 8" id="KW-0862">Zinc</keyword>
<dbReference type="UniPathway" id="UPA00391"/>
<evidence type="ECO:0000313" key="12">
    <source>
        <dbReference type="Proteomes" id="UP000249645"/>
    </source>
</evidence>
<dbReference type="GO" id="GO:0070497">
    <property type="term" value="F:6-carboxytetrahydropterin synthase activity"/>
    <property type="evidence" value="ECO:0007669"/>
    <property type="project" value="UniProtKB-EC"/>
</dbReference>
<feature type="active site" description="Charge relay system" evidence="9">
    <location>
        <position position="128"/>
    </location>
</feature>
<dbReference type="AlphaFoldDB" id="A0A2W5HAP0"/>
<evidence type="ECO:0000256" key="10">
    <source>
        <dbReference type="PIRSR" id="PIRSR006113-2"/>
    </source>
</evidence>
<name>A0A2W5HAP0_9SPHI</name>
<comment type="cofactor">
    <cofactor evidence="8 10">
        <name>Zn(2+)</name>
        <dbReference type="ChEBI" id="CHEBI:29105"/>
    </cofactor>
    <text evidence="8 10">Binds 1 zinc ion per subunit.</text>
</comment>
<dbReference type="InterPro" id="IPR007115">
    <property type="entry name" value="6-PTP_synth/QueD"/>
</dbReference>
<evidence type="ECO:0000256" key="1">
    <source>
        <dbReference type="ARBA" id="ARBA00005061"/>
    </source>
</evidence>
<comment type="similarity">
    <text evidence="2 8">Belongs to the PTPS family. QueD subfamily.</text>
</comment>
<proteinExistence type="inferred from homology"/>
<dbReference type="PIRSF" id="PIRSF006113">
    <property type="entry name" value="PTP_synth"/>
    <property type="match status" value="1"/>
</dbReference>
<evidence type="ECO:0000256" key="5">
    <source>
        <dbReference type="ARBA" id="ARBA00022833"/>
    </source>
</evidence>
<organism evidence="11 12">
    <name type="scientific">Pseudopedobacter saltans</name>
    <dbReference type="NCBI Taxonomy" id="151895"/>
    <lineage>
        <taxon>Bacteria</taxon>
        <taxon>Pseudomonadati</taxon>
        <taxon>Bacteroidota</taxon>
        <taxon>Sphingobacteriia</taxon>
        <taxon>Sphingobacteriales</taxon>
        <taxon>Sphingobacteriaceae</taxon>
        <taxon>Pseudopedobacter</taxon>
    </lineage>
</organism>
<accession>A0A2W5HAP0</accession>
<gene>
    <name evidence="11" type="ORF">DI598_00510</name>
</gene>
<comment type="caution">
    <text evidence="11">The sequence shown here is derived from an EMBL/GenBank/DDBJ whole genome shotgun (WGS) entry which is preliminary data.</text>
</comment>
<protein>
    <recommendedName>
        <fullName evidence="3 8">6-carboxy-5,6,7,8-tetrahydropterin synthase</fullName>
        <ecNumber evidence="8">4.-.-.-</ecNumber>
    </recommendedName>
</protein>
<sequence length="140" mass="16484">MDNEKVAVFRKGHFNAAHRLAVAEWTDEQNFAYFGPCSYPHFHGHNYEVEVKVVGVPDPTTGYVIDLKLINTYLEEEVYKRFDHKNLNMDTEIFKNQLPTAENICKAIFQLIRKRLAPELDLQIRLYETPRNFVEYPVHI</sequence>
<reference evidence="11 12" key="1">
    <citation type="submission" date="2017-11" db="EMBL/GenBank/DDBJ databases">
        <title>Infants hospitalized years apart are colonized by the same room-sourced microbial strains.</title>
        <authorList>
            <person name="Brooks B."/>
            <person name="Olm M.R."/>
            <person name="Firek B.A."/>
            <person name="Baker R."/>
            <person name="Thomas B.C."/>
            <person name="Morowitz M.J."/>
            <person name="Banfield J.F."/>
        </authorList>
    </citation>
    <scope>NUCLEOTIDE SEQUENCE [LARGE SCALE GENOMIC DNA]</scope>
    <source>
        <strain evidence="11">S2_009_000_R2_76</strain>
    </source>
</reference>
<evidence type="ECO:0000256" key="3">
    <source>
        <dbReference type="ARBA" id="ARBA00018141"/>
    </source>
</evidence>
<evidence type="ECO:0000256" key="9">
    <source>
        <dbReference type="PIRSR" id="PIRSR006113-1"/>
    </source>
</evidence>
<comment type="pathway">
    <text evidence="1 8">Purine metabolism; 7-cyano-7-deazaguanine biosynthesis.</text>
</comment>
<dbReference type="InterPro" id="IPR038418">
    <property type="entry name" value="6-PTP_synth/QueD_sf"/>
</dbReference>
<keyword evidence="8" id="KW-0671">Queuosine biosynthesis</keyword>
<feature type="binding site" evidence="10">
    <location>
        <position position="43"/>
    </location>
    <ligand>
        <name>Zn(2+)</name>
        <dbReference type="ChEBI" id="CHEBI:29105"/>
    </ligand>
</feature>
<dbReference type="Pfam" id="PF01242">
    <property type="entry name" value="PTPS"/>
    <property type="match status" value="1"/>
</dbReference>
<dbReference type="PANTHER" id="PTHR12589:SF7">
    <property type="entry name" value="6-PYRUVOYL TETRAHYDROBIOPTERIN SYNTHASE"/>
    <property type="match status" value="1"/>
</dbReference>
<evidence type="ECO:0000256" key="7">
    <source>
        <dbReference type="ARBA" id="ARBA00048807"/>
    </source>
</evidence>
<keyword evidence="6 8" id="KW-0456">Lyase</keyword>